<reference evidence="2" key="1">
    <citation type="submission" date="2025-08" db="UniProtKB">
        <authorList>
            <consortium name="RefSeq"/>
        </authorList>
    </citation>
    <scope>IDENTIFICATION</scope>
</reference>
<evidence type="ECO:0000313" key="1">
    <source>
        <dbReference type="Proteomes" id="UP000694863"/>
    </source>
</evidence>
<sequence length="473" mass="52583">MKLPDETLWDETACSSAICQHPQCWATIRRVERGHPRMLGSLPRTALDTEDKLPVLTIANLSTSSLRPKRLAQHPSSGCTFPKAHSLLSRRSKFDSKFQDLEAVQNQPANRGMVSVLNLDKTWLPCTQDARPMTVSWIPPRPEKARRSRAEKEPANTSKGRREKSRQAAEPVDGKRGASRECCWGPLVLLSSQDRTSKLPPGSLGTQSITEEVLVPPPSPAHLLDQLSSTSLLSWPHVDTLPFELIKDLLAGDSKTLLSAQMRLELAKMKKSGPLEKSRPTSALSSKMFLSIHHLTLQRPALRYPERLKKPWKARCSESAKSPVTRKGPLEKAEESNPLAGDSTLPAPESHTQRRQQQLERAGPTLKQFQDATEGPALEHPEHALDFSPKDTSTKFIKAEADEEGIPAQEKAEPESLASNQEKTTRHLSARTPKIAWNLELKLLRLLQDTEEEEGQESPPSPAQRHSLSEQDG</sequence>
<name>A0AC55DL62_ECHTE</name>
<protein>
    <submittedName>
        <fullName evidence="2">Uncharacterized protein C9orf43 homolog</fullName>
    </submittedName>
</protein>
<proteinExistence type="predicted"/>
<evidence type="ECO:0000313" key="2">
    <source>
        <dbReference type="RefSeq" id="XP_045152475.1"/>
    </source>
</evidence>
<gene>
    <name evidence="2" type="primary">CUNH9orf43</name>
</gene>
<accession>A0AC55DL62</accession>
<dbReference type="Proteomes" id="UP000694863">
    <property type="component" value="Unplaced"/>
</dbReference>
<keyword evidence="1" id="KW-1185">Reference proteome</keyword>
<organism evidence="1 2">
    <name type="scientific">Echinops telfairi</name>
    <name type="common">Lesser hedgehog tenrec</name>
    <dbReference type="NCBI Taxonomy" id="9371"/>
    <lineage>
        <taxon>Eukaryota</taxon>
        <taxon>Metazoa</taxon>
        <taxon>Chordata</taxon>
        <taxon>Craniata</taxon>
        <taxon>Vertebrata</taxon>
        <taxon>Euteleostomi</taxon>
        <taxon>Mammalia</taxon>
        <taxon>Eutheria</taxon>
        <taxon>Afrotheria</taxon>
        <taxon>Tenrecidae</taxon>
        <taxon>Tenrecinae</taxon>
        <taxon>Echinops</taxon>
    </lineage>
</organism>
<dbReference type="RefSeq" id="XP_045152475.1">
    <property type="nucleotide sequence ID" value="XM_045296540.1"/>
</dbReference>